<dbReference type="Proteomes" id="UP001497472">
    <property type="component" value="Unassembled WGS sequence"/>
</dbReference>
<name>A0AAV1J0F7_9NEOP</name>
<dbReference type="AlphaFoldDB" id="A0AAV1J0F7"/>
<feature type="compositionally biased region" description="Basic and acidic residues" evidence="1">
    <location>
        <begin position="181"/>
        <end position="190"/>
    </location>
</feature>
<comment type="caution">
    <text evidence="2">The sequence shown here is derived from an EMBL/GenBank/DDBJ whole genome shotgun (WGS) entry which is preliminary data.</text>
</comment>
<dbReference type="EMBL" id="CAVLEF010000002">
    <property type="protein sequence ID" value="CAK1541850.1"/>
    <property type="molecule type" value="Genomic_DNA"/>
</dbReference>
<feature type="region of interest" description="Disordered" evidence="1">
    <location>
        <begin position="157"/>
        <end position="190"/>
    </location>
</feature>
<evidence type="ECO:0000256" key="1">
    <source>
        <dbReference type="SAM" id="MobiDB-lite"/>
    </source>
</evidence>
<evidence type="ECO:0000313" key="2">
    <source>
        <dbReference type="EMBL" id="CAK1541850.1"/>
    </source>
</evidence>
<protein>
    <submittedName>
        <fullName evidence="2">Uncharacterized protein</fullName>
    </submittedName>
</protein>
<keyword evidence="3" id="KW-1185">Reference proteome</keyword>
<accession>A0AAV1J0F7</accession>
<proteinExistence type="predicted"/>
<evidence type="ECO:0000313" key="3">
    <source>
        <dbReference type="Proteomes" id="UP001497472"/>
    </source>
</evidence>
<sequence>MPGSAIVKSTDYFHEPSELTSTALTNTYILRARNHISRSGGDFYIFLFTYLHLRRITSFTASSAAAELGARYFRTHRLVKEAKERSSRAPSRSFRDETQKLSAVCFTAVGRSRQCEMDQSALRCEIESTFGATQGAPRGGHGLCPPSFNRQTYISLGPRRLAPPSQSRLSRSGKAGGAKGAGDDEPTRKREVEAKRIRFYCHISSRTRTSVAGRSLLPRDSVRQ</sequence>
<organism evidence="2 3">
    <name type="scientific">Leptosia nina</name>
    <dbReference type="NCBI Taxonomy" id="320188"/>
    <lineage>
        <taxon>Eukaryota</taxon>
        <taxon>Metazoa</taxon>
        <taxon>Ecdysozoa</taxon>
        <taxon>Arthropoda</taxon>
        <taxon>Hexapoda</taxon>
        <taxon>Insecta</taxon>
        <taxon>Pterygota</taxon>
        <taxon>Neoptera</taxon>
        <taxon>Endopterygota</taxon>
        <taxon>Lepidoptera</taxon>
        <taxon>Glossata</taxon>
        <taxon>Ditrysia</taxon>
        <taxon>Papilionoidea</taxon>
        <taxon>Pieridae</taxon>
        <taxon>Pierinae</taxon>
        <taxon>Leptosia</taxon>
    </lineage>
</organism>
<reference evidence="2 3" key="1">
    <citation type="submission" date="2023-11" db="EMBL/GenBank/DDBJ databases">
        <authorList>
            <person name="Okamura Y."/>
        </authorList>
    </citation>
    <scope>NUCLEOTIDE SEQUENCE [LARGE SCALE GENOMIC DNA]</scope>
</reference>
<gene>
    <name evidence="2" type="ORF">LNINA_LOCUS1801</name>
</gene>